<comment type="function">
    <text evidence="7">Catalyzes the formation of 6,7-dimethyl-8-ribityllumazine by condensation of 5-amino-6-(D-ribitylamino)uracil with 3,4-dihydroxy-2-butanone 4-phosphate. This is the penultimate step in the biosynthesis of riboflavin.</text>
</comment>
<reference evidence="9" key="2">
    <citation type="submission" date="2025-08" db="UniProtKB">
        <authorList>
            <consortium name="RefSeq"/>
        </authorList>
    </citation>
    <scope>IDENTIFICATION</scope>
</reference>
<evidence type="ECO:0000256" key="5">
    <source>
        <dbReference type="ARBA" id="ARBA00022679"/>
    </source>
</evidence>
<evidence type="ECO:0000313" key="9">
    <source>
        <dbReference type="RefSeq" id="WP_051377906.1"/>
    </source>
</evidence>
<dbReference type="Pfam" id="PF00885">
    <property type="entry name" value="DMRL_synthase"/>
    <property type="match status" value="1"/>
</dbReference>
<dbReference type="EC" id="2.5.1.78" evidence="3 7"/>
<sequence length="169" mass="18086">MSQDSVQDAADAELLEGKGLRIGVVQARFNAHICNAMAEACLDELARLGVADEDVTVVSVPGALELPLVLQKLAHTEAYDALVAIGCVIRGETYHFEIVSNESSRGVSEIALRYDIPVANAVLTCENEEQANVRAQPKGVDAARVAVEMANLAVEIDALQEPEDNDDDQ</sequence>
<feature type="binding site" evidence="7">
    <location>
        <begin position="87"/>
        <end position="89"/>
    </location>
    <ligand>
        <name>5-amino-6-(D-ribitylamino)uracil</name>
        <dbReference type="ChEBI" id="CHEBI:15934"/>
    </ligand>
</feature>
<feature type="binding site" evidence="7">
    <location>
        <position position="120"/>
    </location>
    <ligand>
        <name>5-amino-6-(D-ribitylamino)uracil</name>
        <dbReference type="ChEBI" id="CHEBI:15934"/>
    </ligand>
</feature>
<keyword evidence="4 7" id="KW-0686">Riboflavin biosynthesis</keyword>
<organism evidence="8 9">
    <name type="scientific">Derxia gummosa DSM 723</name>
    <dbReference type="NCBI Taxonomy" id="1121388"/>
    <lineage>
        <taxon>Bacteria</taxon>
        <taxon>Pseudomonadati</taxon>
        <taxon>Pseudomonadota</taxon>
        <taxon>Betaproteobacteria</taxon>
        <taxon>Burkholderiales</taxon>
        <taxon>Alcaligenaceae</taxon>
        <taxon>Derxia</taxon>
    </lineage>
</organism>
<dbReference type="InterPro" id="IPR034964">
    <property type="entry name" value="LS"/>
</dbReference>
<keyword evidence="5 7" id="KW-0808">Transferase</keyword>
<evidence type="ECO:0000256" key="3">
    <source>
        <dbReference type="ARBA" id="ARBA00012664"/>
    </source>
</evidence>
<reference evidence="9" key="1">
    <citation type="journal article" date="1995" name="J. Biol. Chem.">
        <title>The Saccharomyces cerevisiae RIB4 gene codes for 6,7-dimethyl-8-ribityllumazine synthase involved in riboflavin biosynthesis. Molecular characterization of the gene and purification of the encoded protein.</title>
        <authorList>
            <person name="Garcia-Ramirez J.J."/>
            <person name="Santos M.A."/>
            <person name="Revuelta J.L."/>
        </authorList>
    </citation>
    <scope>NUCLEOTIDE SEQUENCE</scope>
</reference>
<feature type="binding site" evidence="7">
    <location>
        <position position="134"/>
    </location>
    <ligand>
        <name>(2S)-2-hydroxy-3-oxobutyl phosphate</name>
        <dbReference type="ChEBI" id="CHEBI:58830"/>
    </ligand>
</feature>
<feature type="active site" description="Proton donor" evidence="7">
    <location>
        <position position="95"/>
    </location>
</feature>
<feature type="binding site" evidence="7">
    <location>
        <begin position="92"/>
        <end position="93"/>
    </location>
    <ligand>
        <name>(2S)-2-hydroxy-3-oxobutyl phosphate</name>
        <dbReference type="ChEBI" id="CHEBI:58830"/>
    </ligand>
</feature>
<dbReference type="SUPFAM" id="SSF52121">
    <property type="entry name" value="Lumazine synthase"/>
    <property type="match status" value="1"/>
</dbReference>
<dbReference type="UniPathway" id="UPA00275">
    <property type="reaction ID" value="UER00404"/>
</dbReference>
<dbReference type="InterPro" id="IPR036467">
    <property type="entry name" value="LS/RS_sf"/>
</dbReference>
<evidence type="ECO:0000256" key="2">
    <source>
        <dbReference type="ARBA" id="ARBA00007424"/>
    </source>
</evidence>
<evidence type="ECO:0000256" key="7">
    <source>
        <dbReference type="HAMAP-Rule" id="MF_00178"/>
    </source>
</evidence>
<keyword evidence="8" id="KW-1185">Reference proteome</keyword>
<dbReference type="CDD" id="cd09209">
    <property type="entry name" value="Lumazine_synthase-I"/>
    <property type="match status" value="1"/>
</dbReference>
<dbReference type="Proteomes" id="UP000675920">
    <property type="component" value="Unplaced"/>
</dbReference>
<dbReference type="GO" id="GO:0005829">
    <property type="term" value="C:cytosol"/>
    <property type="evidence" value="ECO:0007669"/>
    <property type="project" value="TreeGrafter"/>
</dbReference>
<dbReference type="Gene3D" id="3.40.50.960">
    <property type="entry name" value="Lumazine/riboflavin synthase"/>
    <property type="match status" value="1"/>
</dbReference>
<evidence type="ECO:0000256" key="1">
    <source>
        <dbReference type="ARBA" id="ARBA00004917"/>
    </source>
</evidence>
<accession>A0A8B6X8N1</accession>
<dbReference type="RefSeq" id="WP_051377906.1">
    <property type="nucleotide sequence ID" value="NZ_AXWS01000007.1"/>
</dbReference>
<dbReference type="PANTHER" id="PTHR21058:SF0">
    <property type="entry name" value="6,7-DIMETHYL-8-RIBITYLLUMAZINE SYNTHASE"/>
    <property type="match status" value="1"/>
</dbReference>
<feature type="binding site" evidence="7">
    <location>
        <begin position="63"/>
        <end position="65"/>
    </location>
    <ligand>
        <name>5-amino-6-(D-ribitylamino)uracil</name>
        <dbReference type="ChEBI" id="CHEBI:15934"/>
    </ligand>
</feature>
<dbReference type="InterPro" id="IPR002180">
    <property type="entry name" value="LS/RS"/>
</dbReference>
<gene>
    <name evidence="7 9" type="primary">ribH</name>
</gene>
<name>A0A8B6X8N1_9BURK</name>
<comment type="pathway">
    <text evidence="1 7">Cofactor biosynthesis; riboflavin biosynthesis; riboflavin from 2-hydroxy-3-oxobutyl phosphate and 5-amino-6-(D-ribitylamino)uracil: step 1/2.</text>
</comment>
<dbReference type="PANTHER" id="PTHR21058">
    <property type="entry name" value="6,7-DIMETHYL-8-RIBITYLLUMAZINE SYNTHASE DMRL SYNTHASE LUMAZINE SYNTHASE"/>
    <property type="match status" value="1"/>
</dbReference>
<evidence type="ECO:0000256" key="4">
    <source>
        <dbReference type="ARBA" id="ARBA00022619"/>
    </source>
</evidence>
<dbReference type="NCBIfam" id="TIGR00114">
    <property type="entry name" value="lumazine-synth"/>
    <property type="match status" value="1"/>
</dbReference>
<protein>
    <recommendedName>
        <fullName evidence="3 7">6,7-dimethyl-8-ribityllumazine synthase</fullName>
        <shortName evidence="7">DMRL synthase</shortName>
        <shortName evidence="7">LS</shortName>
        <shortName evidence="7">Lumazine synthase</shortName>
        <ecNumber evidence="3 7">2.5.1.78</ecNumber>
    </recommendedName>
</protein>
<dbReference type="GO" id="GO:0009349">
    <property type="term" value="C:riboflavin synthase complex"/>
    <property type="evidence" value="ECO:0007669"/>
    <property type="project" value="UniProtKB-UniRule"/>
</dbReference>
<dbReference type="GO" id="GO:0000906">
    <property type="term" value="F:6,7-dimethyl-8-ribityllumazine synthase activity"/>
    <property type="evidence" value="ECO:0007669"/>
    <property type="project" value="UniProtKB-UniRule"/>
</dbReference>
<comment type="catalytic activity">
    <reaction evidence="6 7">
        <text>(2S)-2-hydroxy-3-oxobutyl phosphate + 5-amino-6-(D-ribitylamino)uracil = 6,7-dimethyl-8-(1-D-ribityl)lumazine + phosphate + 2 H2O + H(+)</text>
        <dbReference type="Rhea" id="RHEA:26152"/>
        <dbReference type="ChEBI" id="CHEBI:15377"/>
        <dbReference type="ChEBI" id="CHEBI:15378"/>
        <dbReference type="ChEBI" id="CHEBI:15934"/>
        <dbReference type="ChEBI" id="CHEBI:43474"/>
        <dbReference type="ChEBI" id="CHEBI:58201"/>
        <dbReference type="ChEBI" id="CHEBI:58830"/>
        <dbReference type="EC" id="2.5.1.78"/>
    </reaction>
</comment>
<dbReference type="GO" id="GO:0009231">
    <property type="term" value="P:riboflavin biosynthetic process"/>
    <property type="evidence" value="ECO:0007669"/>
    <property type="project" value="UniProtKB-UniRule"/>
</dbReference>
<proteinExistence type="inferred from homology"/>
<dbReference type="AlphaFoldDB" id="A0A8B6X8N1"/>
<dbReference type="HAMAP" id="MF_00178">
    <property type="entry name" value="Lumazine_synth"/>
    <property type="match status" value="1"/>
</dbReference>
<evidence type="ECO:0000313" key="8">
    <source>
        <dbReference type="Proteomes" id="UP000675920"/>
    </source>
</evidence>
<feature type="binding site" evidence="7">
    <location>
        <position position="29"/>
    </location>
    <ligand>
        <name>5-amino-6-(D-ribitylamino)uracil</name>
        <dbReference type="ChEBI" id="CHEBI:15934"/>
    </ligand>
</feature>
<dbReference type="OrthoDB" id="9809709at2"/>
<evidence type="ECO:0000256" key="6">
    <source>
        <dbReference type="ARBA" id="ARBA00048785"/>
    </source>
</evidence>
<comment type="similarity">
    <text evidence="2 7">Belongs to the DMRL synthase family.</text>
</comment>